<comment type="subcellular location">
    <subcellularLocation>
        <location evidence="6">Cytoplasm</location>
    </subcellularLocation>
</comment>
<dbReference type="InterPro" id="IPR001374">
    <property type="entry name" value="R3H_dom"/>
</dbReference>
<dbReference type="Proteomes" id="UP000243688">
    <property type="component" value="Unassembled WGS sequence"/>
</dbReference>
<dbReference type="GO" id="GO:0071555">
    <property type="term" value="P:cell wall organization"/>
    <property type="evidence" value="ECO:0007669"/>
    <property type="project" value="UniProtKB-KW"/>
</dbReference>
<keyword evidence="4 6" id="KW-0143">Chaperone</keyword>
<dbReference type="GO" id="GO:0005737">
    <property type="term" value="C:cytoplasm"/>
    <property type="evidence" value="ECO:0007669"/>
    <property type="project" value="UniProtKB-SubCell"/>
</dbReference>
<sequence length="214" mass="24020">MTKSEKSAKNVVATGRTIEEAVRAGLELLNADRERVRIKVLEEPTKGFLGFIGSKSAKVELELIPDPVEEALDFLREVLDAIGIEGTLDVEDCGREILIRIGGNRDMGLIIGRRGQALDALQFLTNLAANRKATSPKRIVLDAAHFRERRREALVRLSERVAERVRKTRKEIVLEPMSPADRKIVHTHLQHHPAVRTYSTGEEPNRRVVISPKI</sequence>
<organism evidence="8 9">
    <name type="scientific">Candidatus Reconcilbacillus cellulovorans</name>
    <dbReference type="NCBI Taxonomy" id="1906605"/>
    <lineage>
        <taxon>Bacteria</taxon>
        <taxon>Bacillati</taxon>
        <taxon>Bacillota</taxon>
        <taxon>Bacilli</taxon>
        <taxon>Bacillales</taxon>
        <taxon>Paenibacillaceae</taxon>
        <taxon>Candidatus Reconcilbacillus</taxon>
    </lineage>
</organism>
<gene>
    <name evidence="6" type="primary">khpB</name>
    <name evidence="6" type="synonym">eloR</name>
    <name evidence="8" type="ORF">BLM47_07770</name>
</gene>
<keyword evidence="5 6" id="KW-0961">Cell wall biogenesis/degradation</keyword>
<dbReference type="SMART" id="SM01245">
    <property type="entry name" value="Jag_N"/>
    <property type="match status" value="1"/>
</dbReference>
<dbReference type="InterPro" id="IPR015946">
    <property type="entry name" value="KH_dom-like_a/b"/>
</dbReference>
<dbReference type="CDD" id="cd02644">
    <property type="entry name" value="R3H_jag"/>
    <property type="match status" value="1"/>
</dbReference>
<dbReference type="NCBIfam" id="NF041568">
    <property type="entry name" value="Jag_EloR"/>
    <property type="match status" value="1"/>
</dbReference>
<dbReference type="SUPFAM" id="SSF82708">
    <property type="entry name" value="R3H domain"/>
    <property type="match status" value="1"/>
</dbReference>
<evidence type="ECO:0000256" key="6">
    <source>
        <dbReference type="HAMAP-Rule" id="MF_00867"/>
    </source>
</evidence>
<evidence type="ECO:0000256" key="3">
    <source>
        <dbReference type="ARBA" id="ARBA00022960"/>
    </source>
</evidence>
<evidence type="ECO:0000256" key="4">
    <source>
        <dbReference type="ARBA" id="ARBA00023186"/>
    </source>
</evidence>
<dbReference type="GO" id="GO:0008360">
    <property type="term" value="P:regulation of cell shape"/>
    <property type="evidence" value="ECO:0007669"/>
    <property type="project" value="UniProtKB-KW"/>
</dbReference>
<evidence type="ECO:0000256" key="5">
    <source>
        <dbReference type="ARBA" id="ARBA00023316"/>
    </source>
</evidence>
<dbReference type="InterPro" id="IPR032782">
    <property type="entry name" value="KhpB_N"/>
</dbReference>
<dbReference type="CDD" id="cd02414">
    <property type="entry name" value="KH-II_Jag"/>
    <property type="match status" value="1"/>
</dbReference>
<dbReference type="PANTHER" id="PTHR35800:SF1">
    <property type="entry name" value="RNA-BINDING PROTEIN KHPB"/>
    <property type="match status" value="1"/>
</dbReference>
<dbReference type="Pfam" id="PF01424">
    <property type="entry name" value="R3H"/>
    <property type="match status" value="1"/>
</dbReference>
<dbReference type="InterPro" id="IPR036867">
    <property type="entry name" value="R3H_dom_sf"/>
</dbReference>
<dbReference type="InterPro" id="IPR039247">
    <property type="entry name" value="KhpB"/>
</dbReference>
<keyword evidence="1 6" id="KW-0963">Cytoplasm</keyword>
<feature type="region of interest" description="Jag_N domain" evidence="6">
    <location>
        <begin position="12"/>
        <end position="62"/>
    </location>
</feature>
<proteinExistence type="inferred from homology"/>
<comment type="similarity">
    <text evidence="6">Belongs to the KhpB RNA-binding protein family.</text>
</comment>
<dbReference type="PROSITE" id="PS51061">
    <property type="entry name" value="R3H"/>
    <property type="match status" value="1"/>
</dbReference>
<feature type="domain" description="R3H" evidence="7">
    <location>
        <begin position="148"/>
        <end position="214"/>
    </location>
</feature>
<dbReference type="PANTHER" id="PTHR35800">
    <property type="entry name" value="PROTEIN JAG"/>
    <property type="match status" value="1"/>
</dbReference>
<keyword evidence="3 6" id="KW-0133">Cell shape</keyword>
<dbReference type="Pfam" id="PF13083">
    <property type="entry name" value="KH_KhpA-B"/>
    <property type="match status" value="1"/>
</dbReference>
<evidence type="ECO:0000256" key="2">
    <source>
        <dbReference type="ARBA" id="ARBA00022884"/>
    </source>
</evidence>
<protein>
    <recommendedName>
        <fullName evidence="6">RNA-binding protein KhpB</fullName>
    </recommendedName>
    <alternativeName>
        <fullName evidence="6">RNA-binding protein EloR</fullName>
    </alternativeName>
</protein>
<reference evidence="8 9" key="1">
    <citation type="submission" date="2016-12" db="EMBL/GenBank/DDBJ databases">
        <title>Candidatus Reconcilibacillus cellulovorans genome.</title>
        <authorList>
            <person name="Kolinko S."/>
            <person name="Wu Y.-W."/>
            <person name="Tachea F."/>
            <person name="Denzel E."/>
            <person name="Hiras J."/>
            <person name="Baecker N."/>
            <person name="Chan L.J."/>
            <person name="Eichorst S.A."/>
            <person name="Frey D."/>
            <person name="Adams P.D."/>
            <person name="Pray T."/>
            <person name="Tanjore D."/>
            <person name="Petzold C.J."/>
            <person name="Gladden J.M."/>
            <person name="Simmons B.A."/>
            <person name="Singer S.W."/>
        </authorList>
    </citation>
    <scope>NUCLEOTIDE SEQUENCE [LARGE SCALE GENOMIC DNA]</scope>
    <source>
        <strain evidence="8">JTherm</strain>
    </source>
</reference>
<dbReference type="InterPro" id="IPR038008">
    <property type="entry name" value="Jag_KH"/>
</dbReference>
<dbReference type="Pfam" id="PF14804">
    <property type="entry name" value="Jag_N"/>
    <property type="match status" value="1"/>
</dbReference>
<dbReference type="AlphaFoldDB" id="A0A2A6E089"/>
<dbReference type="Gene3D" id="3.30.30.80">
    <property type="entry name" value="probable RNA-binding protein from clostridium symbiosum atcc 14940"/>
    <property type="match status" value="1"/>
</dbReference>
<comment type="function">
    <text evidence="6">A probable RNA chaperone. Forms a complex with KhpA which binds to cellular RNA and controls its expression. Plays a role in peptidoglycan (PG) homeostasis and cell length regulation.</text>
</comment>
<dbReference type="GO" id="GO:0009252">
    <property type="term" value="P:peptidoglycan biosynthetic process"/>
    <property type="evidence" value="ECO:0007669"/>
    <property type="project" value="UniProtKB-UniRule"/>
</dbReference>
<comment type="caution">
    <text evidence="8">The sequence shown here is derived from an EMBL/GenBank/DDBJ whole genome shotgun (WGS) entry which is preliminary data.</text>
</comment>
<dbReference type="EMBL" id="MOXJ01000015">
    <property type="protein sequence ID" value="PDO10413.1"/>
    <property type="molecule type" value="Genomic_DNA"/>
</dbReference>
<evidence type="ECO:0000313" key="9">
    <source>
        <dbReference type="Proteomes" id="UP000243688"/>
    </source>
</evidence>
<dbReference type="InterPro" id="IPR038247">
    <property type="entry name" value="Jag_N_dom_sf"/>
</dbReference>
<keyword evidence="2 6" id="KW-0694">RNA-binding</keyword>
<comment type="subunit">
    <text evidence="6">Forms a complex with KhpA.</text>
</comment>
<evidence type="ECO:0000313" key="8">
    <source>
        <dbReference type="EMBL" id="PDO10413.1"/>
    </source>
</evidence>
<accession>A0A2A6E089</accession>
<dbReference type="HAMAP" id="MF_00867">
    <property type="entry name" value="KhpB"/>
    <property type="match status" value="1"/>
</dbReference>
<comment type="domain">
    <text evidence="6">Has an N-terminal Jag-N domain and 2 RNA-binding domains (KH and R3H).</text>
</comment>
<dbReference type="GO" id="GO:0003723">
    <property type="term" value="F:RNA binding"/>
    <property type="evidence" value="ECO:0007669"/>
    <property type="project" value="UniProtKB-UniRule"/>
</dbReference>
<name>A0A2A6E089_9BACL</name>
<dbReference type="Gene3D" id="3.30.300.20">
    <property type="match status" value="1"/>
</dbReference>
<evidence type="ECO:0000256" key="1">
    <source>
        <dbReference type="ARBA" id="ARBA00022490"/>
    </source>
</evidence>
<dbReference type="InterPro" id="IPR034079">
    <property type="entry name" value="R3H_KhpB"/>
</dbReference>
<dbReference type="Gene3D" id="3.30.1370.50">
    <property type="entry name" value="R3H-like domain"/>
    <property type="match status" value="1"/>
</dbReference>
<dbReference type="SMART" id="SM00393">
    <property type="entry name" value="R3H"/>
    <property type="match status" value="1"/>
</dbReference>
<evidence type="ECO:0000259" key="7">
    <source>
        <dbReference type="PROSITE" id="PS51061"/>
    </source>
</evidence>